<accession>A0ABW0DNZ9</accession>
<evidence type="ECO:0000313" key="2">
    <source>
        <dbReference type="Proteomes" id="UP001596035"/>
    </source>
</evidence>
<sequence length="128" mass="13763">MTRWLGGCAGLTAGAAVLAFAAVALWVAYAVPAFFDRAEVPTDESFGKQSGLTRSRIAQALGDGVLTDQEISHAATGNEWQARLTDPTPRVVVKYRANDSHRCYSFLFPDGLTERGTVGSVPLDRCPF</sequence>
<evidence type="ECO:0000313" key="1">
    <source>
        <dbReference type="EMBL" id="MFC5240571.1"/>
    </source>
</evidence>
<dbReference type="Proteomes" id="UP001596035">
    <property type="component" value="Unassembled WGS sequence"/>
</dbReference>
<dbReference type="EMBL" id="JBHSKN010000011">
    <property type="protein sequence ID" value="MFC5240571.1"/>
    <property type="molecule type" value="Genomic_DNA"/>
</dbReference>
<gene>
    <name evidence="1" type="ORF">ACFPWV_11720</name>
</gene>
<name>A0ABW0DNZ9_9ACTN</name>
<comment type="caution">
    <text evidence="1">The sequence shown here is derived from an EMBL/GenBank/DDBJ whole genome shotgun (WGS) entry which is preliminary data.</text>
</comment>
<proteinExistence type="predicted"/>
<dbReference type="RefSeq" id="WP_344557383.1">
    <property type="nucleotide sequence ID" value="NZ_BAAATG010000010.1"/>
</dbReference>
<keyword evidence="2" id="KW-1185">Reference proteome</keyword>
<protein>
    <submittedName>
        <fullName evidence="1">Uncharacterized protein</fullName>
    </submittedName>
</protein>
<organism evidence="1 2">
    <name type="scientific">Streptomyces atrovirens</name>
    <dbReference type="NCBI Taxonomy" id="285556"/>
    <lineage>
        <taxon>Bacteria</taxon>
        <taxon>Bacillati</taxon>
        <taxon>Actinomycetota</taxon>
        <taxon>Actinomycetes</taxon>
        <taxon>Kitasatosporales</taxon>
        <taxon>Streptomycetaceae</taxon>
        <taxon>Streptomyces</taxon>
    </lineage>
</organism>
<reference evidence="2" key="1">
    <citation type="journal article" date="2019" name="Int. J. Syst. Evol. Microbiol.">
        <title>The Global Catalogue of Microorganisms (GCM) 10K type strain sequencing project: providing services to taxonomists for standard genome sequencing and annotation.</title>
        <authorList>
            <consortium name="The Broad Institute Genomics Platform"/>
            <consortium name="The Broad Institute Genome Sequencing Center for Infectious Disease"/>
            <person name="Wu L."/>
            <person name="Ma J."/>
        </authorList>
    </citation>
    <scope>NUCLEOTIDE SEQUENCE [LARGE SCALE GENOMIC DNA]</scope>
    <source>
        <strain evidence="2">CGMCC 4.7131</strain>
    </source>
</reference>